<reference evidence="3 4" key="1">
    <citation type="submission" date="2017-12" db="EMBL/GenBank/DDBJ databases">
        <title>Gene loss provides genomic basis for host adaptation in cereal stripe rust fungi.</title>
        <authorList>
            <person name="Xia C."/>
        </authorList>
    </citation>
    <scope>NUCLEOTIDE SEQUENCE [LARGE SCALE GENOMIC DNA]</scope>
    <source>
        <strain evidence="3 4">93TX-2</strain>
    </source>
</reference>
<evidence type="ECO:0000313" key="3">
    <source>
        <dbReference type="EMBL" id="POW20403.1"/>
    </source>
</evidence>
<evidence type="ECO:0000313" key="4">
    <source>
        <dbReference type="Proteomes" id="UP000238274"/>
    </source>
</evidence>
<organism evidence="3 4">
    <name type="scientific">Puccinia striiformis</name>
    <dbReference type="NCBI Taxonomy" id="27350"/>
    <lineage>
        <taxon>Eukaryota</taxon>
        <taxon>Fungi</taxon>
        <taxon>Dikarya</taxon>
        <taxon>Basidiomycota</taxon>
        <taxon>Pucciniomycotina</taxon>
        <taxon>Pucciniomycetes</taxon>
        <taxon>Pucciniales</taxon>
        <taxon>Pucciniaceae</taxon>
        <taxon>Puccinia</taxon>
    </lineage>
</organism>
<dbReference type="SUPFAM" id="SSF52540">
    <property type="entry name" value="P-loop containing nucleoside triphosphate hydrolases"/>
    <property type="match status" value="1"/>
</dbReference>
<evidence type="ECO:0000256" key="1">
    <source>
        <dbReference type="SAM" id="MobiDB-lite"/>
    </source>
</evidence>
<name>A0A2S4WF78_9BASI</name>
<dbReference type="Proteomes" id="UP000238274">
    <property type="component" value="Unassembled WGS sequence"/>
</dbReference>
<dbReference type="InterPro" id="IPR027417">
    <property type="entry name" value="P-loop_NTPase"/>
</dbReference>
<dbReference type="EMBL" id="PKSM01000034">
    <property type="protein sequence ID" value="POW20403.1"/>
    <property type="molecule type" value="Genomic_DNA"/>
</dbReference>
<keyword evidence="4" id="KW-1185">Reference proteome</keyword>
<reference evidence="4" key="2">
    <citation type="journal article" date="2018" name="BMC Genomics">
        <title>Genomic insights into host adaptation between the wheat stripe rust pathogen (Puccinia striiformis f. sp. tritici) and the barley stripe rust pathogen (Puccinia striiformis f. sp. hordei).</title>
        <authorList>
            <person name="Xia C."/>
            <person name="Wang M."/>
            <person name="Yin C."/>
            <person name="Cornejo O.E."/>
            <person name="Hulbert S.H."/>
            <person name="Chen X."/>
        </authorList>
    </citation>
    <scope>NUCLEOTIDE SEQUENCE [LARGE SCALE GENOMIC DNA]</scope>
    <source>
        <strain evidence="4">93TX-2</strain>
    </source>
</reference>
<sequence>MAIEISELNAQNGQSQSIFKPTNKPPREGKLPVTLLSGFLGSGKTTLLEHILTSNHGLGRIATIINDIGSVNIDAALLREHKVSNIEERVVEMQNGCICCTLRGDLLEEVAALSEDKSIHWLVIESTGISEPMQVAETFSPEFSDMMLMAAEDLKNEMETDEASAKQNSKVQAILAKGGLPEFAFLDATVTVVDAVNVFNDFETADFLVDRNDAKNVPEEDDRNISDLLVDQLEFAQVVILNKIDLVTTDELNKTKALIKQLNPTAKLLTSNYSRIDLREILDTKMFDYTKAALSMGWLRSLNEVVKPETEEYGVGTFVYRARRPFAPKRLWETIRNVFVVIQEEFIDDGDDEAGEADQEEDAKSEASDKTASAAGDSPMKGDLDDDKEGDEKQASPLVNLLSKDNFLTHKHFMLLNYPAPTESQKTTRVEKSFKDLFSFAALQSRPTMFGEWSQAGVMLTITGGGKWRCEIPREEWSDDPEVVKAILADFEEPWGDRRQEIVMIGTEMRKGGEQRLQEALDGCLLNDKEWAQWKKIMNSVKKGMRTIEQKTEALEELFEDGFEDWQDPEDHEGHDHE</sequence>
<accession>A0A2S4WF78</accession>
<dbReference type="VEuPathDB" id="FungiDB:PSHT_03561"/>
<dbReference type="VEuPathDB" id="FungiDB:PSTT_12293"/>
<dbReference type="OrthoDB" id="272672at2759"/>
<dbReference type="PANTHER" id="PTHR43603">
    <property type="entry name" value="COBW DOMAIN-CONTAINING PROTEIN DDB_G0274527"/>
    <property type="match status" value="1"/>
</dbReference>
<feature type="region of interest" description="Disordered" evidence="1">
    <location>
        <begin position="350"/>
        <end position="392"/>
    </location>
</feature>
<evidence type="ECO:0000259" key="2">
    <source>
        <dbReference type="SMART" id="SM00833"/>
    </source>
</evidence>
<gene>
    <name evidence="3" type="ORF">PSHT_03561</name>
</gene>
<comment type="caution">
    <text evidence="3">The sequence shown here is derived from an EMBL/GenBank/DDBJ whole genome shotgun (WGS) entry which is preliminary data.</text>
</comment>
<dbReference type="CDD" id="cd03112">
    <property type="entry name" value="CobW-like"/>
    <property type="match status" value="1"/>
</dbReference>
<feature type="compositionally biased region" description="Acidic residues" evidence="1">
    <location>
        <begin position="350"/>
        <end position="361"/>
    </location>
</feature>
<dbReference type="AlphaFoldDB" id="A0A2S4WF78"/>
<reference evidence="4" key="3">
    <citation type="journal article" date="2018" name="Mol. Plant Microbe Interact.">
        <title>Genome sequence resources for the wheat stripe rust pathogen (Puccinia striiformis f. sp. tritici) and the barley stripe rust pathogen (Puccinia striiformis f. sp. hordei).</title>
        <authorList>
            <person name="Xia C."/>
            <person name="Wang M."/>
            <person name="Yin C."/>
            <person name="Cornejo O.E."/>
            <person name="Hulbert S.H."/>
            <person name="Chen X."/>
        </authorList>
    </citation>
    <scope>NUCLEOTIDE SEQUENCE [LARGE SCALE GENOMIC DNA]</scope>
    <source>
        <strain evidence="4">93TX-2</strain>
    </source>
</reference>
<dbReference type="InterPro" id="IPR003495">
    <property type="entry name" value="CobW/HypB/UreG_nucleotide-bd"/>
</dbReference>
<proteinExistence type="predicted"/>
<feature type="compositionally biased region" description="Acidic residues" evidence="1">
    <location>
        <begin position="559"/>
        <end position="571"/>
    </location>
</feature>
<dbReference type="Gene3D" id="3.40.50.300">
    <property type="entry name" value="P-loop containing nucleotide triphosphate hydrolases"/>
    <property type="match status" value="1"/>
</dbReference>
<dbReference type="InterPro" id="IPR051927">
    <property type="entry name" value="Zn_Chap_cDPG_Synth"/>
</dbReference>
<protein>
    <recommendedName>
        <fullName evidence="2">CobW C-terminal domain-containing protein</fullName>
    </recommendedName>
</protein>
<feature type="domain" description="CobW C-terminal" evidence="2">
    <location>
        <begin position="315"/>
        <end position="525"/>
    </location>
</feature>
<dbReference type="PANTHER" id="PTHR43603:SF1">
    <property type="entry name" value="ZINC-REGULATED GTPASE METALLOPROTEIN ACTIVATOR 1"/>
    <property type="match status" value="1"/>
</dbReference>
<feature type="region of interest" description="Disordered" evidence="1">
    <location>
        <begin position="559"/>
        <end position="578"/>
    </location>
</feature>
<dbReference type="InterPro" id="IPR011629">
    <property type="entry name" value="CobW-like_C"/>
</dbReference>
<dbReference type="Pfam" id="PF02492">
    <property type="entry name" value="cobW"/>
    <property type="match status" value="2"/>
</dbReference>
<dbReference type="SMART" id="SM00833">
    <property type="entry name" value="CobW_C"/>
    <property type="match status" value="1"/>
</dbReference>